<accession>A0A1G2E232</accession>
<evidence type="ECO:0000313" key="2">
    <source>
        <dbReference type="EMBL" id="OGZ19916.1"/>
    </source>
</evidence>
<dbReference type="Proteomes" id="UP000178106">
    <property type="component" value="Unassembled WGS sequence"/>
</dbReference>
<proteinExistence type="predicted"/>
<evidence type="ECO:0000256" key="1">
    <source>
        <dbReference type="SAM" id="MobiDB-lite"/>
    </source>
</evidence>
<name>A0A1G2E232_9BACT</name>
<sequence length="322" mass="35389">MKEGFLSDNQNQEEQLAPVGGNMHIPQWDPNGDVPPTLPAENPPEPTWIGKEMGLPPPLPSETLENNWEGKELGLPPPLPQEHNGEAAVVDNEVQDTANIESNEDEIPEPNIPVLDRELCGLGLGPGGVYSEQWEERLAEFINEKRNLPPDATIDLYHGLNGGIEGALAVIQSPEQGVKQISGPCLAVYPLGQFWKPGGAGFKYSIPRESIEFPGENKSDAKFRIDDEGIVFLVNGLDTLPLTEFNGEVMRTERTEDVFAEGQDPSFDSTIEPIGKKVVPLSRQEKEVGLKIEEQLGEFSQAREEEQVRRLEESIRAGLGGE</sequence>
<feature type="region of interest" description="Disordered" evidence="1">
    <location>
        <begin position="1"/>
        <end position="75"/>
    </location>
</feature>
<organism evidence="2 3">
    <name type="scientific">Candidatus Lloydbacteria bacterium RIFOXYC12_FULL_46_25</name>
    <dbReference type="NCBI Taxonomy" id="1798670"/>
    <lineage>
        <taxon>Bacteria</taxon>
        <taxon>Candidatus Lloydiibacteriota</taxon>
    </lineage>
</organism>
<gene>
    <name evidence="2" type="ORF">A2494_03650</name>
</gene>
<dbReference type="AlphaFoldDB" id="A0A1G2E232"/>
<evidence type="ECO:0000313" key="3">
    <source>
        <dbReference type="Proteomes" id="UP000178106"/>
    </source>
</evidence>
<protein>
    <submittedName>
        <fullName evidence="2">Uncharacterized protein</fullName>
    </submittedName>
</protein>
<dbReference type="EMBL" id="MHLU01000036">
    <property type="protein sequence ID" value="OGZ19916.1"/>
    <property type="molecule type" value="Genomic_DNA"/>
</dbReference>
<feature type="compositionally biased region" description="Pro residues" evidence="1">
    <location>
        <begin position="36"/>
        <end position="46"/>
    </location>
</feature>
<reference evidence="2 3" key="1">
    <citation type="journal article" date="2016" name="Nat. Commun.">
        <title>Thousands of microbial genomes shed light on interconnected biogeochemical processes in an aquifer system.</title>
        <authorList>
            <person name="Anantharaman K."/>
            <person name="Brown C.T."/>
            <person name="Hug L.A."/>
            <person name="Sharon I."/>
            <person name="Castelle C.J."/>
            <person name="Probst A.J."/>
            <person name="Thomas B.C."/>
            <person name="Singh A."/>
            <person name="Wilkins M.J."/>
            <person name="Karaoz U."/>
            <person name="Brodie E.L."/>
            <person name="Williams K.H."/>
            <person name="Hubbard S.S."/>
            <person name="Banfield J.F."/>
        </authorList>
    </citation>
    <scope>NUCLEOTIDE SEQUENCE [LARGE SCALE GENOMIC DNA]</scope>
</reference>
<comment type="caution">
    <text evidence="2">The sequence shown here is derived from an EMBL/GenBank/DDBJ whole genome shotgun (WGS) entry which is preliminary data.</text>
</comment>